<evidence type="ECO:0000313" key="1">
    <source>
        <dbReference type="EMBL" id="MBK7422608.1"/>
    </source>
</evidence>
<sequence length="118" mass="13175">MRVKVQITGLPDSSKLRRFAAYKLDVALSRFSHGIQDATIQLKDINGADRSGADKLCRIVLTMKNNSFVVIEELASDIDQAVGRAVDRLHQNVSRHLSRIVKIDRSGIRHNNLLLADV</sequence>
<evidence type="ECO:0000313" key="2">
    <source>
        <dbReference type="Proteomes" id="UP000886602"/>
    </source>
</evidence>
<comment type="caution">
    <text evidence="1">The sequence shown here is derived from an EMBL/GenBank/DDBJ whole genome shotgun (WGS) entry which is preliminary data.</text>
</comment>
<protein>
    <recommendedName>
        <fullName evidence="3">Ribosomal subunit interface protein</fullName>
    </recommendedName>
</protein>
<dbReference type="InterPro" id="IPR003489">
    <property type="entry name" value="RHF/RaiA"/>
</dbReference>
<dbReference type="AlphaFoldDB" id="A0A9D7FB67"/>
<organism evidence="1 2">
    <name type="scientific">Candidatus Propionivibrio dominans</name>
    <dbReference type="NCBI Taxonomy" id="2954373"/>
    <lineage>
        <taxon>Bacteria</taxon>
        <taxon>Pseudomonadati</taxon>
        <taxon>Pseudomonadota</taxon>
        <taxon>Betaproteobacteria</taxon>
        <taxon>Rhodocyclales</taxon>
        <taxon>Rhodocyclaceae</taxon>
        <taxon>Propionivibrio</taxon>
    </lineage>
</organism>
<dbReference type="EMBL" id="JADJNC010000008">
    <property type="protein sequence ID" value="MBK7422608.1"/>
    <property type="molecule type" value="Genomic_DNA"/>
</dbReference>
<evidence type="ECO:0008006" key="3">
    <source>
        <dbReference type="Google" id="ProtNLM"/>
    </source>
</evidence>
<name>A0A9D7FB67_9RHOO</name>
<proteinExistence type="predicted"/>
<dbReference type="InterPro" id="IPR036567">
    <property type="entry name" value="RHF-like"/>
</dbReference>
<accession>A0A9D7FB67</accession>
<dbReference type="Proteomes" id="UP000886602">
    <property type="component" value="Unassembled WGS sequence"/>
</dbReference>
<gene>
    <name evidence="1" type="ORF">IPJ48_05650</name>
</gene>
<dbReference type="Gene3D" id="3.30.160.100">
    <property type="entry name" value="Ribosome hibernation promotion factor-like"/>
    <property type="match status" value="1"/>
</dbReference>
<reference evidence="1" key="1">
    <citation type="submission" date="2020-10" db="EMBL/GenBank/DDBJ databases">
        <title>Connecting structure to function with the recovery of over 1000 high-quality activated sludge metagenome-assembled genomes encoding full-length rRNA genes using long-read sequencing.</title>
        <authorList>
            <person name="Singleton C.M."/>
            <person name="Petriglieri F."/>
            <person name="Kristensen J.M."/>
            <person name="Kirkegaard R.H."/>
            <person name="Michaelsen T.Y."/>
            <person name="Andersen M.H."/>
            <person name="Karst S.M."/>
            <person name="Dueholm M.S."/>
            <person name="Nielsen P.H."/>
            <person name="Albertsen M."/>
        </authorList>
    </citation>
    <scope>NUCLEOTIDE SEQUENCE</scope>
    <source>
        <strain evidence="1">EsbW_18-Q3-R4-48_MAXAC.044</strain>
    </source>
</reference>
<dbReference type="SUPFAM" id="SSF69754">
    <property type="entry name" value="Ribosome binding protein Y (YfiA homologue)"/>
    <property type="match status" value="1"/>
</dbReference>
<dbReference type="Pfam" id="PF02482">
    <property type="entry name" value="Ribosomal_S30AE"/>
    <property type="match status" value="1"/>
</dbReference>